<dbReference type="Proteomes" id="UP001138540">
    <property type="component" value="Unassembled WGS sequence"/>
</dbReference>
<comment type="caution">
    <text evidence="3">The sequence shown here is derived from an EMBL/GenBank/DDBJ whole genome shotgun (WGS) entry which is preliminary data.</text>
</comment>
<keyword evidence="4" id="KW-1185">Reference proteome</keyword>
<dbReference type="RefSeq" id="WP_184153735.1">
    <property type="nucleotide sequence ID" value="NZ_JACHKA010000001.1"/>
</dbReference>
<dbReference type="InterPro" id="IPR009875">
    <property type="entry name" value="PilZ_domain"/>
</dbReference>
<protein>
    <recommendedName>
        <fullName evidence="2">PilZ domain-containing protein</fullName>
    </recommendedName>
</protein>
<feature type="domain" description="PilZ" evidence="2">
    <location>
        <begin position="15"/>
        <end position="99"/>
    </location>
</feature>
<dbReference type="EMBL" id="JACHKA010000001">
    <property type="protein sequence ID" value="MBB5986338.1"/>
    <property type="molecule type" value="Genomic_DNA"/>
</dbReference>
<reference evidence="3 4" key="1">
    <citation type="submission" date="2020-08" db="EMBL/GenBank/DDBJ databases">
        <title>Exploring microbial biodiversity for novel pathways involved in the catabolism of aromatic compounds derived from lignin.</title>
        <authorList>
            <person name="Elkins J."/>
        </authorList>
    </citation>
    <scope>NUCLEOTIDE SEQUENCE [LARGE SCALE GENOMIC DNA]</scope>
    <source>
        <strain evidence="3 4">B1D3A</strain>
    </source>
</reference>
<evidence type="ECO:0000256" key="1">
    <source>
        <dbReference type="SAM" id="MobiDB-lite"/>
    </source>
</evidence>
<dbReference type="Pfam" id="PF07238">
    <property type="entry name" value="PilZ"/>
    <property type="match status" value="1"/>
</dbReference>
<sequence length="119" mass="13246">MTLEAPRIAPDMPRQRRETTRDLVDFPTSIERGEIRLDVRLIDVSARGFHARCSDARFVRGEAVSVWLPQCGLVQARVMWGLRGCFGAQFMVPIDPRTYPDILAALRAPADKAQGALPG</sequence>
<proteinExistence type="predicted"/>
<evidence type="ECO:0000259" key="2">
    <source>
        <dbReference type="Pfam" id="PF07238"/>
    </source>
</evidence>
<accession>A0ABR6NGC4</accession>
<organism evidence="3 4">
    <name type="scientific">Sphingobium lignivorans</name>
    <dbReference type="NCBI Taxonomy" id="2735886"/>
    <lineage>
        <taxon>Bacteria</taxon>
        <taxon>Pseudomonadati</taxon>
        <taxon>Pseudomonadota</taxon>
        <taxon>Alphaproteobacteria</taxon>
        <taxon>Sphingomonadales</taxon>
        <taxon>Sphingomonadaceae</taxon>
        <taxon>Sphingobium</taxon>
    </lineage>
</organism>
<name>A0ABR6NGC4_9SPHN</name>
<dbReference type="SUPFAM" id="SSF141371">
    <property type="entry name" value="PilZ domain-like"/>
    <property type="match status" value="1"/>
</dbReference>
<evidence type="ECO:0000313" key="4">
    <source>
        <dbReference type="Proteomes" id="UP001138540"/>
    </source>
</evidence>
<gene>
    <name evidence="3" type="ORF">HNP60_002312</name>
</gene>
<evidence type="ECO:0000313" key="3">
    <source>
        <dbReference type="EMBL" id="MBB5986338.1"/>
    </source>
</evidence>
<feature type="region of interest" description="Disordered" evidence="1">
    <location>
        <begin position="1"/>
        <end position="20"/>
    </location>
</feature>